<evidence type="ECO:0000313" key="3">
    <source>
        <dbReference type="Proteomes" id="UP001472978"/>
    </source>
</evidence>
<protein>
    <recommendedName>
        <fullName evidence="4">Transporter</fullName>
    </recommendedName>
</protein>
<gene>
    <name evidence="2" type="ORF">ABE957_10065</name>
</gene>
<accession>A0ABV1N5P0</accession>
<sequence length="257" mass="27907">MGILQRLTAACCLALTATGTTQAQEDDLGTAANDPTASVTAFQLQDFYTYRYHNRSDEEGNRLQFRAAIPFSAGGMNHIFRVTLPYVTDAPGGADGWSDTTLFNLVTFDRPWGRFGLGGVALLPTGEGDLSAEQWGLGPAAGFVANQPWGIWGLFNQNVFTVAGDDDYRDVNISILQPIVNYNLGNGWSAGASDMSITYDWEQEDWVSLPLGVAVNKLVTLGGFPVQFTTSYEHNFHDEGISPSDTLNVTAKLLLPR</sequence>
<dbReference type="EMBL" id="JBEGCI010000007">
    <property type="protein sequence ID" value="MEQ6889018.1"/>
    <property type="molecule type" value="Genomic_DNA"/>
</dbReference>
<feature type="chain" id="PRO_5045178080" description="Transporter" evidence="1">
    <location>
        <begin position="24"/>
        <end position="257"/>
    </location>
</feature>
<keyword evidence="3" id="KW-1185">Reference proteome</keyword>
<feature type="signal peptide" evidence="1">
    <location>
        <begin position="1"/>
        <end position="23"/>
    </location>
</feature>
<name>A0ABV1N5P0_9GAMM</name>
<keyword evidence="1" id="KW-0732">Signal</keyword>
<dbReference type="RefSeq" id="WP_349758548.1">
    <property type="nucleotide sequence ID" value="NZ_JBEGCI010000007.1"/>
</dbReference>
<evidence type="ECO:0000256" key="1">
    <source>
        <dbReference type="SAM" id="SignalP"/>
    </source>
</evidence>
<reference evidence="2 3" key="1">
    <citation type="submission" date="2024-05" db="EMBL/GenBank/DDBJ databases">
        <title>Halomonas sp. CS7 16S ribosomal RNA gene Genome sequencing and assembly.</title>
        <authorList>
            <person name="Yook S."/>
        </authorList>
    </citation>
    <scope>NUCLEOTIDE SEQUENCE [LARGE SCALE GENOMIC DNA]</scope>
    <source>
        <strain evidence="2 3">CS7</strain>
    </source>
</reference>
<evidence type="ECO:0008006" key="4">
    <source>
        <dbReference type="Google" id="ProtNLM"/>
    </source>
</evidence>
<dbReference type="Proteomes" id="UP001472978">
    <property type="component" value="Unassembled WGS sequence"/>
</dbReference>
<evidence type="ECO:0000313" key="2">
    <source>
        <dbReference type="EMBL" id="MEQ6889018.1"/>
    </source>
</evidence>
<proteinExistence type="predicted"/>
<organism evidence="2 3">
    <name type="scientific">Halomonas pelophila</name>
    <dbReference type="NCBI Taxonomy" id="3151122"/>
    <lineage>
        <taxon>Bacteria</taxon>
        <taxon>Pseudomonadati</taxon>
        <taxon>Pseudomonadota</taxon>
        <taxon>Gammaproteobacteria</taxon>
        <taxon>Oceanospirillales</taxon>
        <taxon>Halomonadaceae</taxon>
        <taxon>Halomonas</taxon>
    </lineage>
</organism>
<comment type="caution">
    <text evidence="2">The sequence shown here is derived from an EMBL/GenBank/DDBJ whole genome shotgun (WGS) entry which is preliminary data.</text>
</comment>